<comment type="caution">
    <text evidence="2">The sequence shown here is derived from an EMBL/GenBank/DDBJ whole genome shotgun (WGS) entry which is preliminary data.</text>
</comment>
<feature type="transmembrane region" description="Helical" evidence="1">
    <location>
        <begin position="115"/>
        <end position="134"/>
    </location>
</feature>
<dbReference type="AlphaFoldDB" id="A0A8H7AX43"/>
<keyword evidence="3" id="KW-1185">Reference proteome</keyword>
<dbReference type="EMBL" id="JAACFV010000010">
    <property type="protein sequence ID" value="KAF7512705.1"/>
    <property type="molecule type" value="Genomic_DNA"/>
</dbReference>
<keyword evidence="1" id="KW-0472">Membrane</keyword>
<evidence type="ECO:0000313" key="3">
    <source>
        <dbReference type="Proteomes" id="UP000606974"/>
    </source>
</evidence>
<keyword evidence="1" id="KW-0812">Transmembrane</keyword>
<gene>
    <name evidence="2" type="ORF">GJ744_000272</name>
</gene>
<protein>
    <submittedName>
        <fullName evidence="2">Uncharacterized protein</fullName>
    </submittedName>
</protein>
<dbReference type="OrthoDB" id="3797627at2759"/>
<name>A0A8H7AX43_9EURO</name>
<evidence type="ECO:0000313" key="2">
    <source>
        <dbReference type="EMBL" id="KAF7512705.1"/>
    </source>
</evidence>
<organism evidence="2 3">
    <name type="scientific">Endocarpon pusillum</name>
    <dbReference type="NCBI Taxonomy" id="364733"/>
    <lineage>
        <taxon>Eukaryota</taxon>
        <taxon>Fungi</taxon>
        <taxon>Dikarya</taxon>
        <taxon>Ascomycota</taxon>
        <taxon>Pezizomycotina</taxon>
        <taxon>Eurotiomycetes</taxon>
        <taxon>Chaetothyriomycetidae</taxon>
        <taxon>Verrucariales</taxon>
        <taxon>Verrucariaceae</taxon>
        <taxon>Endocarpon</taxon>
    </lineage>
</organism>
<keyword evidence="1" id="KW-1133">Transmembrane helix</keyword>
<feature type="transmembrane region" description="Helical" evidence="1">
    <location>
        <begin position="57"/>
        <end position="78"/>
    </location>
</feature>
<accession>A0A8H7AX43</accession>
<dbReference type="Proteomes" id="UP000606974">
    <property type="component" value="Unassembled WGS sequence"/>
</dbReference>
<feature type="transmembrane region" description="Helical" evidence="1">
    <location>
        <begin position="31"/>
        <end position="51"/>
    </location>
</feature>
<feature type="transmembrane region" description="Helical" evidence="1">
    <location>
        <begin position="90"/>
        <end position="109"/>
    </location>
</feature>
<sequence>MSALPLVRRKSIAEQMVDMATTTDALAFTRWCSYGVSLCSALFTIVTGALAARSDGWVFSLIAFYTIWIFSFGVFTYANATAKNDFILRYLYYFLCVGATLFFFSEVGGVRSSFLHFYIPISSNIGVFLGVGLSQTFSSTCSTMSWSRIRRHIHNSLCSLEHEVLPRWEQELAHWAGFPARPVILCLTKSEISSRYIFSGHIVD</sequence>
<proteinExistence type="predicted"/>
<reference evidence="2" key="1">
    <citation type="submission" date="2020-02" db="EMBL/GenBank/DDBJ databases">
        <authorList>
            <person name="Palmer J.M."/>
        </authorList>
    </citation>
    <scope>NUCLEOTIDE SEQUENCE</scope>
    <source>
        <strain evidence="2">EPUS1.4</strain>
        <tissue evidence="2">Thallus</tissue>
    </source>
</reference>
<evidence type="ECO:0000256" key="1">
    <source>
        <dbReference type="SAM" id="Phobius"/>
    </source>
</evidence>